<dbReference type="EMBL" id="VZSX01000125">
    <property type="protein sequence ID" value="NXA40172.1"/>
    <property type="molecule type" value="Genomic_DNA"/>
</dbReference>
<feature type="domain" description="MROH2B-like HEAT-repeats" evidence="2">
    <location>
        <begin position="152"/>
        <end position="274"/>
    </location>
</feature>
<feature type="domain" description="MROH2B-like N-terminal HEAT-repeats" evidence="3">
    <location>
        <begin position="1"/>
        <end position="147"/>
    </location>
</feature>
<dbReference type="InterPro" id="IPR055408">
    <property type="entry name" value="HEAT_MROH2B-like"/>
</dbReference>
<sequence>VQTAASDVLVALARLHFESVMCELQCHLRALGEISQDFVFITLGKLASSYALRCIPFVGMTFFALHTMRSQVGSSRTLCAVCSVLEQWSKAVNVYLHNWEKCTFPRMREAQFCSSVYPLFCHVVGSWLGCEDEEVKQAVLGAMAAMMGLLLHEKEHHKCVWEQLPWFLGQYQQVQDTLWVTKSLHYFLKILGEVEIIIPKDTAKAIGTAVHKQLSDERKQHSREHRSEMSSCVQLLGQVCPEDTVAFLQSQLGSRSEAARVVALDLLRALVRSAGQCHGVQWSWPGGVTAIHTWQVARAVLRFTQELLSCSVQSCSAWDLVANVFTKFDQASSRLVRAEYDAWTSLCAWGGNLSQAKAQEEIDLQTLCLDILHSLDVSVRGMTQLLWPRLLQYVVPGQYTGMLVPLSRCLRELAERQQRAGDKDGEEEPDIVASWEQGRNPKLLPYFFQAMCQWTGQSVVAAAPHATGGCGIPALRLLQALSGEIHNAVGMVWAVKIPFLLHYLEGTVPLWRKRLERPKGRQE</sequence>
<feature type="domain" description="MROH2B-like HEAT-repeats" evidence="2">
    <location>
        <begin position="355"/>
        <end position="508"/>
    </location>
</feature>
<organism evidence="4 5">
    <name type="scientific">Eudromia elegans</name>
    <name type="common">Elegant crested-tinamou</name>
    <dbReference type="NCBI Taxonomy" id="8805"/>
    <lineage>
        <taxon>Eukaryota</taxon>
        <taxon>Metazoa</taxon>
        <taxon>Chordata</taxon>
        <taxon>Craniata</taxon>
        <taxon>Vertebrata</taxon>
        <taxon>Euteleostomi</taxon>
        <taxon>Archelosauria</taxon>
        <taxon>Archosauria</taxon>
        <taxon>Dinosauria</taxon>
        <taxon>Saurischia</taxon>
        <taxon>Theropoda</taxon>
        <taxon>Coelurosauria</taxon>
        <taxon>Aves</taxon>
        <taxon>Palaeognathae</taxon>
        <taxon>Tinamiformes</taxon>
        <taxon>Tinamidae</taxon>
        <taxon>Eudromia</taxon>
    </lineage>
</organism>
<evidence type="ECO:0000256" key="1">
    <source>
        <dbReference type="ARBA" id="ARBA00022737"/>
    </source>
</evidence>
<feature type="non-terminal residue" evidence="4">
    <location>
        <position position="1"/>
    </location>
</feature>
<keyword evidence="5" id="KW-1185">Reference proteome</keyword>
<dbReference type="GO" id="GO:0005737">
    <property type="term" value="C:cytoplasm"/>
    <property type="evidence" value="ECO:0007669"/>
    <property type="project" value="TreeGrafter"/>
</dbReference>
<dbReference type="Proteomes" id="UP000533954">
    <property type="component" value="Unassembled WGS sequence"/>
</dbReference>
<dbReference type="PANTHER" id="PTHR23120">
    <property type="entry name" value="MAESTRO-RELATED HEAT DOMAIN-CONTAINING"/>
    <property type="match status" value="1"/>
</dbReference>
<evidence type="ECO:0000313" key="5">
    <source>
        <dbReference type="Proteomes" id="UP000533954"/>
    </source>
</evidence>
<dbReference type="InterPro" id="IPR045206">
    <property type="entry name" value="Maestro_heat-like_prot"/>
</dbReference>
<evidence type="ECO:0000313" key="4">
    <source>
        <dbReference type="EMBL" id="NXA40172.1"/>
    </source>
</evidence>
<dbReference type="Pfam" id="PF23210">
    <property type="entry name" value="HEAT_Maestro_2"/>
    <property type="match status" value="2"/>
</dbReference>
<gene>
    <name evidence="4" type="primary">Mroh2a</name>
    <name evidence="4" type="ORF">EUDELE_R07686</name>
</gene>
<proteinExistence type="predicted"/>
<evidence type="ECO:0000259" key="2">
    <source>
        <dbReference type="Pfam" id="PF23210"/>
    </source>
</evidence>
<dbReference type="InterPro" id="IPR016024">
    <property type="entry name" value="ARM-type_fold"/>
</dbReference>
<keyword evidence="1" id="KW-0677">Repeat</keyword>
<dbReference type="AlphaFoldDB" id="A0A7K7VHU4"/>
<feature type="non-terminal residue" evidence="4">
    <location>
        <position position="523"/>
    </location>
</feature>
<comment type="caution">
    <text evidence="4">The sequence shown here is derived from an EMBL/GenBank/DDBJ whole genome shotgun (WGS) entry which is preliminary data.</text>
</comment>
<dbReference type="OrthoDB" id="1884734at2759"/>
<dbReference type="Pfam" id="PF23221">
    <property type="entry name" value="HEAT_MROH2B_1st"/>
    <property type="match status" value="1"/>
</dbReference>
<name>A0A7K7VHU4_EUDEL</name>
<reference evidence="4 5" key="1">
    <citation type="submission" date="2019-09" db="EMBL/GenBank/DDBJ databases">
        <title>Bird 10,000 Genomes (B10K) Project - Family phase.</title>
        <authorList>
            <person name="Zhang G."/>
        </authorList>
    </citation>
    <scope>NUCLEOTIDE SEQUENCE [LARGE SCALE GENOMIC DNA]</scope>
    <source>
        <strain evidence="4">B10K-LSUMZ-16893</strain>
    </source>
</reference>
<evidence type="ECO:0000259" key="3">
    <source>
        <dbReference type="Pfam" id="PF23221"/>
    </source>
</evidence>
<protein>
    <submittedName>
        <fullName evidence="4">MRO2A protein</fullName>
    </submittedName>
</protein>
<dbReference type="InterPro" id="IPR056282">
    <property type="entry name" value="MROH2B-like_N_HEAT"/>
</dbReference>
<dbReference type="SUPFAM" id="SSF48371">
    <property type="entry name" value="ARM repeat"/>
    <property type="match status" value="1"/>
</dbReference>
<accession>A0A7K7VHU4</accession>
<dbReference type="PANTHER" id="PTHR23120:SF44">
    <property type="entry name" value="MAESTRO HEAT-LIKE REPEAT-CONTAINING PROTEIN FAMILY MEMBER 1"/>
    <property type="match status" value="1"/>
</dbReference>